<accession>A0A812Q974</accession>
<comment type="caution">
    <text evidence="1">The sequence shown here is derived from an EMBL/GenBank/DDBJ whole genome shotgun (WGS) entry which is preliminary data.</text>
</comment>
<organism evidence="1 2">
    <name type="scientific">Symbiodinium pilosum</name>
    <name type="common">Dinoflagellate</name>
    <dbReference type="NCBI Taxonomy" id="2952"/>
    <lineage>
        <taxon>Eukaryota</taxon>
        <taxon>Sar</taxon>
        <taxon>Alveolata</taxon>
        <taxon>Dinophyceae</taxon>
        <taxon>Suessiales</taxon>
        <taxon>Symbiodiniaceae</taxon>
        <taxon>Symbiodinium</taxon>
    </lineage>
</organism>
<keyword evidence="2" id="KW-1185">Reference proteome</keyword>
<protein>
    <submittedName>
        <fullName evidence="1">Uncharacterized protein</fullName>
    </submittedName>
</protein>
<proteinExistence type="predicted"/>
<sequence length="90" mass="10189">MVTRSIWSHVSTRWWPFWSRACIKFKSLLPAAPHAFQSSDGSATLRPIRRRKVWQLGVLQNFADFGGSSKTLDRIPDAAIHNPAQTLLCP</sequence>
<name>A0A812Q974_SYMPI</name>
<evidence type="ECO:0000313" key="1">
    <source>
        <dbReference type="EMBL" id="CAE7391276.1"/>
    </source>
</evidence>
<reference evidence="1" key="1">
    <citation type="submission" date="2021-02" db="EMBL/GenBank/DDBJ databases">
        <authorList>
            <person name="Dougan E. K."/>
            <person name="Rhodes N."/>
            <person name="Thang M."/>
            <person name="Chan C."/>
        </authorList>
    </citation>
    <scope>NUCLEOTIDE SEQUENCE</scope>
</reference>
<gene>
    <name evidence="1" type="ORF">SPIL2461_LOCUS9596</name>
</gene>
<evidence type="ECO:0000313" key="2">
    <source>
        <dbReference type="Proteomes" id="UP000649617"/>
    </source>
</evidence>
<dbReference type="Proteomes" id="UP000649617">
    <property type="component" value="Unassembled WGS sequence"/>
</dbReference>
<dbReference type="AlphaFoldDB" id="A0A812Q974"/>
<dbReference type="EMBL" id="CAJNIZ010016903">
    <property type="protein sequence ID" value="CAE7391276.1"/>
    <property type="molecule type" value="Genomic_DNA"/>
</dbReference>